<keyword evidence="4" id="KW-0479">Metal-binding</keyword>
<sequence length="91" mass="10383">MHNNKNSLNILKTAKGQIEAIIRMIEDNRYCIDISRQILASVALLKKANTKILNNHLESCVKNAAYSNDPKEINVKILELEEVMNYISKNL</sequence>
<comment type="subcellular location">
    <subcellularLocation>
        <location evidence="1">Cytoplasm</location>
    </subcellularLocation>
</comment>
<dbReference type="EMBL" id="CP069362">
    <property type="protein sequence ID" value="WGS65927.1"/>
    <property type="molecule type" value="Genomic_DNA"/>
</dbReference>
<dbReference type="Gene3D" id="1.20.58.1000">
    <property type="entry name" value="Metal-sensitive repressor, helix protomer"/>
    <property type="match status" value="1"/>
</dbReference>
<dbReference type="Proteomes" id="UP001232493">
    <property type="component" value="Chromosome"/>
</dbReference>
<gene>
    <name evidence="7" type="ORF">JRV97_05105</name>
</gene>
<evidence type="ECO:0000256" key="4">
    <source>
        <dbReference type="ARBA" id="ARBA00022723"/>
    </source>
</evidence>
<dbReference type="InterPro" id="IPR038390">
    <property type="entry name" value="Metal_Tscrpt_repr_sf"/>
</dbReference>
<evidence type="ECO:0000256" key="1">
    <source>
        <dbReference type="ARBA" id="ARBA00004496"/>
    </source>
</evidence>
<proteinExistence type="predicted"/>
<keyword evidence="3" id="KW-0963">Cytoplasm</keyword>
<dbReference type="InterPro" id="IPR003735">
    <property type="entry name" value="Metal_Tscrpt_repr"/>
</dbReference>
<evidence type="ECO:0000256" key="6">
    <source>
        <dbReference type="ARBA" id="ARBA00041544"/>
    </source>
</evidence>
<dbReference type="PANTHER" id="PTHR33677">
    <property type="entry name" value="TRANSCRIPTIONAL REPRESSOR FRMR-RELATED"/>
    <property type="match status" value="1"/>
</dbReference>
<comment type="subunit">
    <text evidence="2">Homodimer.</text>
</comment>
<name>A0ABY8PTJ0_9BACT</name>
<keyword evidence="8" id="KW-1185">Reference proteome</keyword>
<dbReference type="CDD" id="cd10159">
    <property type="entry name" value="CsoR-like_DUF156_2"/>
    <property type="match status" value="1"/>
</dbReference>
<protein>
    <recommendedName>
        <fullName evidence="5">Copper-sensing transcriptional repressor CsoR</fullName>
    </recommendedName>
    <alternativeName>
        <fullName evidence="6">Copper-sensitive operon repressor</fullName>
    </alternativeName>
</protein>
<organism evidence="7 8">
    <name type="scientific">Marinitoga aeolica</name>
    <dbReference type="NCBI Taxonomy" id="2809031"/>
    <lineage>
        <taxon>Bacteria</taxon>
        <taxon>Thermotogati</taxon>
        <taxon>Thermotogota</taxon>
        <taxon>Thermotogae</taxon>
        <taxon>Petrotogales</taxon>
        <taxon>Petrotogaceae</taxon>
        <taxon>Marinitoga</taxon>
    </lineage>
</organism>
<dbReference type="Pfam" id="PF02583">
    <property type="entry name" value="Trns_repr_metal"/>
    <property type="match status" value="1"/>
</dbReference>
<evidence type="ECO:0000256" key="3">
    <source>
        <dbReference type="ARBA" id="ARBA00022490"/>
    </source>
</evidence>
<accession>A0ABY8PTJ0</accession>
<evidence type="ECO:0000256" key="5">
    <source>
        <dbReference type="ARBA" id="ARBA00039938"/>
    </source>
</evidence>
<evidence type="ECO:0000313" key="7">
    <source>
        <dbReference type="EMBL" id="WGS65927.1"/>
    </source>
</evidence>
<dbReference type="PANTHER" id="PTHR33677:SF4">
    <property type="entry name" value="COPPER-SENSING TRANSCRIPTIONAL REPRESSOR CSOR"/>
    <property type="match status" value="1"/>
</dbReference>
<dbReference type="RefSeq" id="WP_281000827.1">
    <property type="nucleotide sequence ID" value="NZ_CP069362.1"/>
</dbReference>
<evidence type="ECO:0000313" key="8">
    <source>
        <dbReference type="Proteomes" id="UP001232493"/>
    </source>
</evidence>
<evidence type="ECO:0000256" key="2">
    <source>
        <dbReference type="ARBA" id="ARBA00011738"/>
    </source>
</evidence>
<reference evidence="7 8" key="1">
    <citation type="submission" date="2021-02" db="EMBL/GenBank/DDBJ databases">
        <title>Characterization of Marinitoga sp. nov. str. BP5-C20A.</title>
        <authorList>
            <person name="Erauso G."/>
            <person name="Postec A."/>
        </authorList>
    </citation>
    <scope>NUCLEOTIDE SEQUENCE [LARGE SCALE GENOMIC DNA]</scope>
    <source>
        <strain evidence="7 8">BP5-C20A</strain>
    </source>
</reference>